<protein>
    <recommendedName>
        <fullName evidence="4">Zinc ribbon domain-containing protein</fullName>
    </recommendedName>
</protein>
<accession>A0ABY6M307</accession>
<organism evidence="2 3">
    <name type="scientific">Flavobacterium agricola</name>
    <dbReference type="NCBI Taxonomy" id="2870839"/>
    <lineage>
        <taxon>Bacteria</taxon>
        <taxon>Pseudomonadati</taxon>
        <taxon>Bacteroidota</taxon>
        <taxon>Flavobacteriia</taxon>
        <taxon>Flavobacteriales</taxon>
        <taxon>Flavobacteriaceae</taxon>
        <taxon>Flavobacterium</taxon>
    </lineage>
</organism>
<evidence type="ECO:0008006" key="4">
    <source>
        <dbReference type="Google" id="ProtNLM"/>
    </source>
</evidence>
<keyword evidence="1" id="KW-0812">Transmembrane</keyword>
<gene>
    <name evidence="2" type="ORF">K5I29_04040</name>
</gene>
<proteinExistence type="predicted"/>
<keyword evidence="1" id="KW-0472">Membrane</keyword>
<evidence type="ECO:0000313" key="3">
    <source>
        <dbReference type="Proteomes" id="UP001163328"/>
    </source>
</evidence>
<dbReference type="Proteomes" id="UP001163328">
    <property type="component" value="Chromosome"/>
</dbReference>
<reference evidence="2" key="1">
    <citation type="submission" date="2021-08" db="EMBL/GenBank/DDBJ databases">
        <title>Flavobacterium sp. strain CC-SYL302.</title>
        <authorList>
            <person name="Lin S.-Y."/>
            <person name="Lee T.-H."/>
            <person name="Young C.-C."/>
        </authorList>
    </citation>
    <scope>NUCLEOTIDE SEQUENCE</scope>
    <source>
        <strain evidence="2">CC-SYL302</strain>
    </source>
</reference>
<feature type="transmembrane region" description="Helical" evidence="1">
    <location>
        <begin position="33"/>
        <end position="50"/>
    </location>
</feature>
<evidence type="ECO:0000313" key="2">
    <source>
        <dbReference type="EMBL" id="UYW02079.1"/>
    </source>
</evidence>
<name>A0ABY6M307_9FLAO</name>
<dbReference type="RefSeq" id="WP_264434564.1">
    <property type="nucleotide sequence ID" value="NZ_CP081495.1"/>
</dbReference>
<keyword evidence="1" id="KW-1133">Transmembrane helix</keyword>
<keyword evidence="3" id="KW-1185">Reference proteome</keyword>
<sequence length="149" mass="16440">MALIKCKECNNEVSSKAKNCPSCGVKIKKNSGCLGWGLAILVLIFIGYVIEVSTKDTSNTSTNSYSDSFQAYRYAEDAVKSKLKSPATAEFPGRNEKYSHVSYIGDGEYKVNSWVDSQNSFGAMIRSNFSVTIVMKDGTINYKDLTIEQ</sequence>
<evidence type="ECO:0000256" key="1">
    <source>
        <dbReference type="SAM" id="Phobius"/>
    </source>
</evidence>
<dbReference type="EMBL" id="CP081495">
    <property type="protein sequence ID" value="UYW02079.1"/>
    <property type="molecule type" value="Genomic_DNA"/>
</dbReference>